<dbReference type="EMBL" id="BSOR01000028">
    <property type="protein sequence ID" value="GLR64184.1"/>
    <property type="molecule type" value="Genomic_DNA"/>
</dbReference>
<keyword evidence="3" id="KW-1185">Reference proteome</keyword>
<evidence type="ECO:0008006" key="4">
    <source>
        <dbReference type="Google" id="ProtNLM"/>
    </source>
</evidence>
<keyword evidence="1" id="KW-0175">Coiled coil</keyword>
<accession>A0ABQ6A249</accession>
<protein>
    <recommendedName>
        <fullName evidence="4">Zinc-ribbon containing domain-containing protein</fullName>
    </recommendedName>
</protein>
<dbReference type="Proteomes" id="UP001156682">
    <property type="component" value="Unassembled WGS sequence"/>
</dbReference>
<reference evidence="3" key="1">
    <citation type="journal article" date="2019" name="Int. J. Syst. Evol. Microbiol.">
        <title>The Global Catalogue of Microorganisms (GCM) 10K type strain sequencing project: providing services to taxonomists for standard genome sequencing and annotation.</title>
        <authorList>
            <consortium name="The Broad Institute Genomics Platform"/>
            <consortium name="The Broad Institute Genome Sequencing Center for Infectious Disease"/>
            <person name="Wu L."/>
            <person name="Ma J."/>
        </authorList>
    </citation>
    <scope>NUCLEOTIDE SEQUENCE [LARGE SCALE GENOMIC DNA]</scope>
    <source>
        <strain evidence="3">NBRC 100033</strain>
    </source>
</reference>
<feature type="coiled-coil region" evidence="1">
    <location>
        <begin position="32"/>
        <end position="62"/>
    </location>
</feature>
<evidence type="ECO:0000313" key="2">
    <source>
        <dbReference type="EMBL" id="GLR64184.1"/>
    </source>
</evidence>
<gene>
    <name evidence="2" type="ORF">GCM10007878_16220</name>
</gene>
<proteinExistence type="predicted"/>
<evidence type="ECO:0000313" key="3">
    <source>
        <dbReference type="Proteomes" id="UP001156682"/>
    </source>
</evidence>
<name>A0ABQ6A249_9GAMM</name>
<dbReference type="RefSeq" id="WP_027851119.1">
    <property type="nucleotide sequence ID" value="NZ_BSOR01000028.1"/>
</dbReference>
<organism evidence="2 3">
    <name type="scientific">Marinospirillum insulare</name>
    <dbReference type="NCBI Taxonomy" id="217169"/>
    <lineage>
        <taxon>Bacteria</taxon>
        <taxon>Pseudomonadati</taxon>
        <taxon>Pseudomonadota</taxon>
        <taxon>Gammaproteobacteria</taxon>
        <taxon>Oceanospirillales</taxon>
        <taxon>Oceanospirillaceae</taxon>
        <taxon>Marinospirillum</taxon>
    </lineage>
</organism>
<dbReference type="Pfam" id="PF07295">
    <property type="entry name" value="DUF1451"/>
    <property type="match status" value="1"/>
</dbReference>
<dbReference type="InterPro" id="IPR009912">
    <property type="entry name" value="DUF1451"/>
</dbReference>
<sequence>MTDQTSRLVELYDQLIERLYETKLELEKSSQALDLEKEIERLAETEQEIERLTREEADLLTAWLKRDLQDLRSYLVETGKGVSDWLAQETQLLSEQFIYWLKQVADPSLLDARTLQEDLASRDDPTIYHTGELAMAGTFRCSSCDKKIQMAATHRLDACHRCDGRVFIRCPD</sequence>
<comment type="caution">
    <text evidence="2">The sequence shown here is derived from an EMBL/GenBank/DDBJ whole genome shotgun (WGS) entry which is preliminary data.</text>
</comment>
<evidence type="ECO:0000256" key="1">
    <source>
        <dbReference type="SAM" id="Coils"/>
    </source>
</evidence>